<dbReference type="CDD" id="cd06259">
    <property type="entry name" value="YdcF-like"/>
    <property type="match status" value="1"/>
</dbReference>
<evidence type="ECO:0000313" key="2">
    <source>
        <dbReference type="EMBL" id="MBT1697715.1"/>
    </source>
</evidence>
<protein>
    <submittedName>
        <fullName evidence="2">YdcF family protein</fullName>
    </submittedName>
</protein>
<dbReference type="PANTHER" id="PTHR30336">
    <property type="entry name" value="INNER MEMBRANE PROTEIN, PROBABLE PERMEASE"/>
    <property type="match status" value="1"/>
</dbReference>
<dbReference type="Proteomes" id="UP001319200">
    <property type="component" value="Unassembled WGS sequence"/>
</dbReference>
<gene>
    <name evidence="2" type="ORF">KK083_12560</name>
</gene>
<evidence type="ECO:0000259" key="1">
    <source>
        <dbReference type="Pfam" id="PF02698"/>
    </source>
</evidence>
<dbReference type="AlphaFoldDB" id="A0AAP2DJZ5"/>
<feature type="domain" description="DUF218" evidence="1">
    <location>
        <begin position="38"/>
        <end position="177"/>
    </location>
</feature>
<organism evidence="2 3">
    <name type="scientific">Chryseosolibacter histidini</name>
    <dbReference type="NCBI Taxonomy" id="2782349"/>
    <lineage>
        <taxon>Bacteria</taxon>
        <taxon>Pseudomonadati</taxon>
        <taxon>Bacteroidota</taxon>
        <taxon>Cytophagia</taxon>
        <taxon>Cytophagales</taxon>
        <taxon>Chryseotaleaceae</taxon>
        <taxon>Chryseosolibacter</taxon>
    </lineage>
</organism>
<comment type="caution">
    <text evidence="2">The sequence shown here is derived from an EMBL/GenBank/DDBJ whole genome shotgun (WGS) entry which is preliminary data.</text>
</comment>
<dbReference type="Pfam" id="PF02698">
    <property type="entry name" value="DUF218"/>
    <property type="match status" value="1"/>
</dbReference>
<evidence type="ECO:0000313" key="3">
    <source>
        <dbReference type="Proteomes" id="UP001319200"/>
    </source>
</evidence>
<reference evidence="2 3" key="1">
    <citation type="submission" date="2021-05" db="EMBL/GenBank/DDBJ databases">
        <title>A Polyphasic approach of four new species of the genus Ohtaekwangia: Ohtaekwangia histidinii sp. nov., Ohtaekwangia cretensis sp. nov., Ohtaekwangia indiensis sp. nov., Ohtaekwangia reichenbachii sp. nov. from diverse environment.</title>
        <authorList>
            <person name="Octaviana S."/>
        </authorList>
    </citation>
    <scope>NUCLEOTIDE SEQUENCE [LARGE SCALE GENOMIC DNA]</scope>
    <source>
        <strain evidence="2 3">PWU4</strain>
    </source>
</reference>
<dbReference type="GO" id="GO:0005886">
    <property type="term" value="C:plasma membrane"/>
    <property type="evidence" value="ECO:0007669"/>
    <property type="project" value="TreeGrafter"/>
</dbReference>
<dbReference type="PANTHER" id="PTHR30336:SF20">
    <property type="entry name" value="DUF218 DOMAIN-CONTAINING PROTEIN"/>
    <property type="match status" value="1"/>
</dbReference>
<dbReference type="EMBL" id="JAHESF010000011">
    <property type="protein sequence ID" value="MBT1697715.1"/>
    <property type="molecule type" value="Genomic_DNA"/>
</dbReference>
<keyword evidence="3" id="KW-1185">Reference proteome</keyword>
<name>A0AAP2DJZ5_9BACT</name>
<dbReference type="InterPro" id="IPR003848">
    <property type="entry name" value="DUF218"/>
</dbReference>
<accession>A0AAP2DJZ5</accession>
<dbReference type="InterPro" id="IPR051599">
    <property type="entry name" value="Cell_Envelope_Assoc"/>
</dbReference>
<proteinExistence type="predicted"/>
<sequence>MALILLFVVILSVCNIWIVKSTEAKVYSDLSKLPEHRVALVLGTSHRLVGGGPNPFFHNRIKMAAALYRLGKIDHFILSGDNSTRYYNEPIEMRKALIKEGVPATAITLDYAGLRTLDSVVRSKAIFGQDKITIITQSFHSYRALFISNYYNIDAVAMVAEDPDLDHTLRVHIREYLARTKAVLDLYIFKTAPRYLGEKEKINVNA</sequence>